<comment type="caution">
    <text evidence="2">The sequence shown here is derived from an EMBL/GenBank/DDBJ whole genome shotgun (WGS) entry which is preliminary data.</text>
</comment>
<accession>A0A329LSL0</accession>
<dbReference type="Proteomes" id="UP000250369">
    <property type="component" value="Unassembled WGS sequence"/>
</dbReference>
<protein>
    <submittedName>
        <fullName evidence="2">Uncharacterized protein</fullName>
    </submittedName>
</protein>
<feature type="region of interest" description="Disordered" evidence="1">
    <location>
        <begin position="60"/>
        <end position="79"/>
    </location>
</feature>
<keyword evidence="3" id="KW-1185">Reference proteome</keyword>
<dbReference type="EMBL" id="QMFB01000040">
    <property type="protein sequence ID" value="RAV10911.1"/>
    <property type="molecule type" value="Genomic_DNA"/>
</dbReference>
<sequence length="79" mass="9232">MAEYKDNRKLNFLIRHPEYHNTYKNSPFPYQIYKIEAFNNEEEKGKKLLHFIVDRPSRIAGNPPPPLKVRVSSSGGLCQ</sequence>
<gene>
    <name evidence="2" type="ORF">DQG23_36975</name>
</gene>
<proteinExistence type="predicted"/>
<name>A0A329LSL0_9BACL</name>
<evidence type="ECO:0000313" key="2">
    <source>
        <dbReference type="EMBL" id="RAV10911.1"/>
    </source>
</evidence>
<evidence type="ECO:0000313" key="3">
    <source>
        <dbReference type="Proteomes" id="UP000250369"/>
    </source>
</evidence>
<dbReference type="AlphaFoldDB" id="A0A329LSL0"/>
<reference evidence="2 3" key="1">
    <citation type="journal article" date="2009" name="Int. J. Syst. Evol. Microbiol.">
        <title>Paenibacillus contaminans sp. nov., isolated from a contaminated laboratory plate.</title>
        <authorList>
            <person name="Chou J.H."/>
            <person name="Lee J.H."/>
            <person name="Lin M.C."/>
            <person name="Chang P.S."/>
            <person name="Arun A.B."/>
            <person name="Young C.C."/>
            <person name="Chen W.M."/>
        </authorList>
    </citation>
    <scope>NUCLEOTIDE SEQUENCE [LARGE SCALE GENOMIC DNA]</scope>
    <source>
        <strain evidence="2 3">CKOBP-6</strain>
    </source>
</reference>
<evidence type="ECO:0000256" key="1">
    <source>
        <dbReference type="SAM" id="MobiDB-lite"/>
    </source>
</evidence>
<organism evidence="2 3">
    <name type="scientific">Paenibacillus contaminans</name>
    <dbReference type="NCBI Taxonomy" id="450362"/>
    <lineage>
        <taxon>Bacteria</taxon>
        <taxon>Bacillati</taxon>
        <taxon>Bacillota</taxon>
        <taxon>Bacilli</taxon>
        <taxon>Bacillales</taxon>
        <taxon>Paenibacillaceae</taxon>
        <taxon>Paenibacillus</taxon>
    </lineage>
</organism>